<comment type="caution">
    <text evidence="11">The sequence shown here is derived from an EMBL/GenBank/DDBJ whole genome shotgun (WGS) entry which is preliminary data.</text>
</comment>
<dbReference type="GO" id="GO:0005886">
    <property type="term" value="C:plasma membrane"/>
    <property type="evidence" value="ECO:0007669"/>
    <property type="project" value="UniProtKB-SubCell"/>
</dbReference>
<dbReference type="NCBIfam" id="TIGR03025">
    <property type="entry name" value="EPS_sugtrans"/>
    <property type="match status" value="1"/>
</dbReference>
<protein>
    <submittedName>
        <fullName evidence="11">Sugar transferase</fullName>
    </submittedName>
</protein>
<dbReference type="EMBL" id="DTGA01000119">
    <property type="protein sequence ID" value="HGB31234.1"/>
    <property type="molecule type" value="Genomic_DNA"/>
</dbReference>
<dbReference type="Pfam" id="PF02397">
    <property type="entry name" value="Bac_transf"/>
    <property type="match status" value="1"/>
</dbReference>
<feature type="transmembrane region" description="Helical" evidence="9">
    <location>
        <begin position="9"/>
        <end position="33"/>
    </location>
</feature>
<accession>A0A7C3WY21</accession>
<evidence type="ECO:0000256" key="8">
    <source>
        <dbReference type="ARBA" id="ARBA00023136"/>
    </source>
</evidence>
<organism evidence="11">
    <name type="scientific">Dictyoglomus turgidum</name>
    <dbReference type="NCBI Taxonomy" id="513050"/>
    <lineage>
        <taxon>Bacteria</taxon>
        <taxon>Pseudomonadati</taxon>
        <taxon>Dictyoglomota</taxon>
        <taxon>Dictyoglomia</taxon>
        <taxon>Dictyoglomales</taxon>
        <taxon>Dictyoglomaceae</taxon>
        <taxon>Dictyoglomus</taxon>
    </lineage>
</organism>
<evidence type="ECO:0000256" key="2">
    <source>
        <dbReference type="ARBA" id="ARBA00004236"/>
    </source>
</evidence>
<evidence type="ECO:0000259" key="10">
    <source>
        <dbReference type="Pfam" id="PF02397"/>
    </source>
</evidence>
<dbReference type="Gene3D" id="3.40.50.720">
    <property type="entry name" value="NAD(P)-binding Rossmann-like Domain"/>
    <property type="match status" value="1"/>
</dbReference>
<dbReference type="PANTHER" id="PTHR30576:SF4">
    <property type="entry name" value="UNDECAPRENYL-PHOSPHATE GALACTOSE PHOSPHOTRANSFERASE"/>
    <property type="match status" value="1"/>
</dbReference>
<keyword evidence="8 9" id="KW-0472">Membrane</keyword>
<dbReference type="InterPro" id="IPR017475">
    <property type="entry name" value="EPS_sugar_tfrase"/>
</dbReference>
<keyword evidence="5 11" id="KW-0808">Transferase</keyword>
<evidence type="ECO:0000256" key="1">
    <source>
        <dbReference type="ARBA" id="ARBA00004141"/>
    </source>
</evidence>
<keyword evidence="7 9" id="KW-1133">Transmembrane helix</keyword>
<evidence type="ECO:0000313" key="11">
    <source>
        <dbReference type="EMBL" id="HGB31234.1"/>
    </source>
</evidence>
<feature type="transmembrane region" description="Helical" evidence="9">
    <location>
        <begin position="268"/>
        <end position="289"/>
    </location>
</feature>
<comment type="similarity">
    <text evidence="3">Belongs to the bacterial sugar transferase family.</text>
</comment>
<comment type="subcellular location">
    <subcellularLocation>
        <location evidence="2">Cell membrane</location>
    </subcellularLocation>
    <subcellularLocation>
        <location evidence="1">Membrane</location>
        <topology evidence="1">Multi-pass membrane protein</topology>
    </subcellularLocation>
</comment>
<keyword evidence="4" id="KW-1003">Cell membrane</keyword>
<reference evidence="11" key="1">
    <citation type="journal article" date="2020" name="mSystems">
        <title>Genome- and Community-Level Interaction Insights into Carbon Utilization and Element Cycling Functions of Hydrothermarchaeota in Hydrothermal Sediment.</title>
        <authorList>
            <person name="Zhou Z."/>
            <person name="Liu Y."/>
            <person name="Xu W."/>
            <person name="Pan J."/>
            <person name="Luo Z.H."/>
            <person name="Li M."/>
        </authorList>
    </citation>
    <scope>NUCLEOTIDE SEQUENCE [LARGE SCALE GENOMIC DNA]</scope>
    <source>
        <strain evidence="11">SpSt-751</strain>
    </source>
</reference>
<dbReference type="PANTHER" id="PTHR30576">
    <property type="entry name" value="COLANIC BIOSYNTHESIS UDP-GLUCOSE LIPID CARRIER TRANSFERASE"/>
    <property type="match status" value="1"/>
</dbReference>
<dbReference type="AlphaFoldDB" id="A0A7C3WY21"/>
<evidence type="ECO:0000256" key="6">
    <source>
        <dbReference type="ARBA" id="ARBA00022692"/>
    </source>
</evidence>
<proteinExistence type="inferred from homology"/>
<evidence type="ECO:0000256" key="4">
    <source>
        <dbReference type="ARBA" id="ARBA00022475"/>
    </source>
</evidence>
<dbReference type="InterPro" id="IPR003362">
    <property type="entry name" value="Bact_transf"/>
</dbReference>
<dbReference type="GO" id="GO:0016780">
    <property type="term" value="F:phosphotransferase activity, for other substituted phosphate groups"/>
    <property type="evidence" value="ECO:0007669"/>
    <property type="project" value="TreeGrafter"/>
</dbReference>
<sequence length="456" mass="53599">MEKERREALFLLILIILDLITLSFSLPLAYFIRFNLLSKIPYFYVEKNEIPQFFPYYFTLNLILFVTWVLLFIIYRVYRSKNLLSFQQVFSAITIGTFLISSLSFFYRDFSYSRLVFILTWGVAILLTFFTRIILFLLKISIIGKIANKIIIVGRNEVSEVIKSFWEQNPYLNYKVIDVIEDIDNIDELVSKNNINEILVTKRISDGEVLKLISLKRKKGVYIKMVPESYLFFSKRISFDEISGIPVMELEISNLEGFQGYIKEIIDIVLGTIGLILFSPLFIIIAILIKLDSEGPIFYKHLRVGRYGKPFYLWKFRTMYKDADKILDKYPELKKEFEKEFKLKNDPRVTRIGKFLRKFSLDEIPQIFNILKGEMSIVGPRPVTFKELEKYGEYKDEVLRVKPGLTGLWQVSGRSDLDYARRIALDLYYIQNWSLLLDIKIILKTIPAVFFGKGAY</sequence>
<evidence type="ECO:0000256" key="3">
    <source>
        <dbReference type="ARBA" id="ARBA00006464"/>
    </source>
</evidence>
<feature type="transmembrane region" description="Helical" evidence="9">
    <location>
        <begin position="89"/>
        <end position="107"/>
    </location>
</feature>
<feature type="domain" description="Bacterial sugar transferase" evidence="10">
    <location>
        <begin position="263"/>
        <end position="450"/>
    </location>
</feature>
<keyword evidence="6 9" id="KW-0812">Transmembrane</keyword>
<name>A0A7C3WY21_9BACT</name>
<feature type="transmembrane region" description="Helical" evidence="9">
    <location>
        <begin position="53"/>
        <end position="77"/>
    </location>
</feature>
<evidence type="ECO:0000256" key="7">
    <source>
        <dbReference type="ARBA" id="ARBA00022989"/>
    </source>
</evidence>
<gene>
    <name evidence="11" type="ORF">ENV35_05100</name>
</gene>
<feature type="transmembrane region" description="Helical" evidence="9">
    <location>
        <begin position="113"/>
        <end position="138"/>
    </location>
</feature>
<evidence type="ECO:0000256" key="9">
    <source>
        <dbReference type="SAM" id="Phobius"/>
    </source>
</evidence>
<evidence type="ECO:0000256" key="5">
    <source>
        <dbReference type="ARBA" id="ARBA00022679"/>
    </source>
</evidence>